<evidence type="ECO:0000256" key="1">
    <source>
        <dbReference type="SAM" id="MobiDB-lite"/>
    </source>
</evidence>
<organism evidence="2 3">
    <name type="scientific">Stieleria magnilauensis</name>
    <dbReference type="NCBI Taxonomy" id="2527963"/>
    <lineage>
        <taxon>Bacteria</taxon>
        <taxon>Pseudomonadati</taxon>
        <taxon>Planctomycetota</taxon>
        <taxon>Planctomycetia</taxon>
        <taxon>Pirellulales</taxon>
        <taxon>Pirellulaceae</taxon>
        <taxon>Stieleria</taxon>
    </lineage>
</organism>
<evidence type="ECO:0000313" key="2">
    <source>
        <dbReference type="EMBL" id="QDV86368.1"/>
    </source>
</evidence>
<keyword evidence="3" id="KW-1185">Reference proteome</keyword>
<reference evidence="2 3" key="1">
    <citation type="submission" date="2019-02" db="EMBL/GenBank/DDBJ databases">
        <title>Deep-cultivation of Planctomycetes and their phenomic and genomic characterization uncovers novel biology.</title>
        <authorList>
            <person name="Wiegand S."/>
            <person name="Jogler M."/>
            <person name="Boedeker C."/>
            <person name="Pinto D."/>
            <person name="Vollmers J."/>
            <person name="Rivas-Marin E."/>
            <person name="Kohn T."/>
            <person name="Peeters S.H."/>
            <person name="Heuer A."/>
            <person name="Rast P."/>
            <person name="Oberbeckmann S."/>
            <person name="Bunk B."/>
            <person name="Jeske O."/>
            <person name="Meyerdierks A."/>
            <person name="Storesund J.E."/>
            <person name="Kallscheuer N."/>
            <person name="Luecker S."/>
            <person name="Lage O.M."/>
            <person name="Pohl T."/>
            <person name="Merkel B.J."/>
            <person name="Hornburger P."/>
            <person name="Mueller R.-W."/>
            <person name="Bruemmer F."/>
            <person name="Labrenz M."/>
            <person name="Spormann A.M."/>
            <person name="Op den Camp H."/>
            <person name="Overmann J."/>
            <person name="Amann R."/>
            <person name="Jetten M.S.M."/>
            <person name="Mascher T."/>
            <person name="Medema M.H."/>
            <person name="Devos D.P."/>
            <person name="Kaster A.-K."/>
            <person name="Ovreas L."/>
            <person name="Rohde M."/>
            <person name="Galperin M.Y."/>
            <person name="Jogler C."/>
        </authorList>
    </citation>
    <scope>NUCLEOTIDE SEQUENCE [LARGE SCALE GENOMIC DNA]</scope>
    <source>
        <strain evidence="2 3">TBK1r</strain>
    </source>
</reference>
<protein>
    <submittedName>
        <fullName evidence="2">Uncharacterized protein</fullName>
    </submittedName>
</protein>
<dbReference type="EMBL" id="CP036432">
    <property type="protein sequence ID" value="QDV86368.1"/>
    <property type="molecule type" value="Genomic_DNA"/>
</dbReference>
<name>A0ABX5XWH6_9BACT</name>
<accession>A0ABX5XWH6</accession>
<evidence type="ECO:0000313" key="3">
    <source>
        <dbReference type="Proteomes" id="UP000318081"/>
    </source>
</evidence>
<proteinExistence type="predicted"/>
<sequence length="562" mass="60641">MATLLMNVPQRFGYLFCLPKAAAMPLVVIAIALAGIAYSAPPAHAQTEGYEDEMGMEGYEDEMDMEMGMEEYDSDMYGSSGPGGRSRSGRGMSTQDLVAARLSAALTSAFESTNFATLADPAAAPPVQAGPVLLNDAIVAYAKGKHELAMRLYFGHIVAEYESAQNQLQLVKYSPLMKRPTWQLRWGISYAVRGDATDPQPIGDVNPAGRGGFGSGFDDSGMEAGMDDFGMEEDFGVPGGSRGPRGSGGPGMEGMEDMDSMEDMDGMDEMYEQEMMMMGSGRARTRAAAPAALSPADRLAALDVTMLSEEAETSLSNTLGMVTTILGEEFDRRYTQGDFGRAMTDVTAESGSVETVSEEFVQLIESAGDSLPLWRPGIVFLGEGDSSDNVRRAQKAGLDLIIHLDVLLKPLRGEYTQNISRCRLLHVPTGKSLGVSKTIDSLEFAQKARTKNMASRDYIGEQLANFFGIIDRETITTELPSLTPAIASKRIGSLLASGGGLNLRTLAEVRLFQSQQLLNEDEVLTAFDIVGGEEAMALIYGSEEERLRIVRKWAAGRTSDEE</sequence>
<feature type="compositionally biased region" description="Gly residues" evidence="1">
    <location>
        <begin position="237"/>
        <end position="252"/>
    </location>
</feature>
<dbReference type="Proteomes" id="UP000318081">
    <property type="component" value="Chromosome"/>
</dbReference>
<feature type="region of interest" description="Disordered" evidence="1">
    <location>
        <begin position="236"/>
        <end position="262"/>
    </location>
</feature>
<dbReference type="RefSeq" id="WP_145217402.1">
    <property type="nucleotide sequence ID" value="NZ_CP036432.1"/>
</dbReference>
<gene>
    <name evidence="2" type="ORF">TBK1r_53870</name>
</gene>